<organism evidence="2 3">
    <name type="scientific">Armillaria tabescens</name>
    <name type="common">Ringless honey mushroom</name>
    <name type="synonym">Agaricus tabescens</name>
    <dbReference type="NCBI Taxonomy" id="1929756"/>
    <lineage>
        <taxon>Eukaryota</taxon>
        <taxon>Fungi</taxon>
        <taxon>Dikarya</taxon>
        <taxon>Basidiomycota</taxon>
        <taxon>Agaricomycotina</taxon>
        <taxon>Agaricomycetes</taxon>
        <taxon>Agaricomycetidae</taxon>
        <taxon>Agaricales</taxon>
        <taxon>Marasmiineae</taxon>
        <taxon>Physalacriaceae</taxon>
        <taxon>Desarmillaria</taxon>
    </lineage>
</organism>
<protein>
    <recommendedName>
        <fullName evidence="1">Heterokaryon incompatibility domain-containing protein</fullName>
    </recommendedName>
</protein>
<dbReference type="RefSeq" id="XP_060326798.1">
    <property type="nucleotide sequence ID" value="XM_060479576.1"/>
</dbReference>
<sequence>MTLSLASLLESWITPDKNYDFGRAYGHLRPRWYTTDLRTIKTDFRILEEKDQKMREDAIRNSRTIQAQTPPCRVWDLYSNRIVPQWIIPDNTVPWAISHVWMDDRRGVATPINRYRWPVPIPTDSSLECIRIEMLNLGAEYVWVDVLCLRQEGREGDSEAQREKEWRLDVPTIGYVYRWAKMVVYYFSGLGRALSDTAGDLESNRCWFKRAWTMQEISQYRIYAGGATDDFLVYAQAADEEDKVGSFQEQIGSLKSLALERNSL</sequence>
<reference evidence="2" key="1">
    <citation type="submission" date="2023-06" db="EMBL/GenBank/DDBJ databases">
        <authorList>
            <consortium name="Lawrence Berkeley National Laboratory"/>
            <person name="Ahrendt S."/>
            <person name="Sahu N."/>
            <person name="Indic B."/>
            <person name="Wong-Bajracharya J."/>
            <person name="Merenyi Z."/>
            <person name="Ke H.-M."/>
            <person name="Monk M."/>
            <person name="Kocsube S."/>
            <person name="Drula E."/>
            <person name="Lipzen A."/>
            <person name="Balint B."/>
            <person name="Henrissat B."/>
            <person name="Andreopoulos B."/>
            <person name="Martin F.M."/>
            <person name="Harder C.B."/>
            <person name="Rigling D."/>
            <person name="Ford K.L."/>
            <person name="Foster G.D."/>
            <person name="Pangilinan J."/>
            <person name="Papanicolaou A."/>
            <person name="Barry K."/>
            <person name="LaButti K."/>
            <person name="Viragh M."/>
            <person name="Koriabine M."/>
            <person name="Yan M."/>
            <person name="Riley R."/>
            <person name="Champramary S."/>
            <person name="Plett K.L."/>
            <person name="Tsai I.J."/>
            <person name="Slot J."/>
            <person name="Sipos G."/>
            <person name="Plett J."/>
            <person name="Nagy L.G."/>
            <person name="Grigoriev I.V."/>
        </authorList>
    </citation>
    <scope>NUCLEOTIDE SEQUENCE</scope>
    <source>
        <strain evidence="2">CCBAS 213</strain>
    </source>
</reference>
<dbReference type="Pfam" id="PF06985">
    <property type="entry name" value="HET"/>
    <property type="match status" value="1"/>
</dbReference>
<dbReference type="Proteomes" id="UP001175211">
    <property type="component" value="Unassembled WGS sequence"/>
</dbReference>
<evidence type="ECO:0000313" key="3">
    <source>
        <dbReference type="Proteomes" id="UP001175211"/>
    </source>
</evidence>
<comment type="caution">
    <text evidence="2">The sequence shown here is derived from an EMBL/GenBank/DDBJ whole genome shotgun (WGS) entry which is preliminary data.</text>
</comment>
<feature type="domain" description="Heterokaryon incompatibility" evidence="1">
    <location>
        <begin position="96"/>
        <end position="189"/>
    </location>
</feature>
<dbReference type="AlphaFoldDB" id="A0AA39JYT4"/>
<proteinExistence type="predicted"/>
<gene>
    <name evidence="2" type="ORF">EV420DRAFT_1708640</name>
</gene>
<dbReference type="EMBL" id="JAUEPS010000039">
    <property type="protein sequence ID" value="KAK0449083.1"/>
    <property type="molecule type" value="Genomic_DNA"/>
</dbReference>
<name>A0AA39JYT4_ARMTA</name>
<dbReference type="InterPro" id="IPR010730">
    <property type="entry name" value="HET"/>
</dbReference>
<evidence type="ECO:0000259" key="1">
    <source>
        <dbReference type="Pfam" id="PF06985"/>
    </source>
</evidence>
<dbReference type="GeneID" id="85363124"/>
<accession>A0AA39JYT4</accession>
<keyword evidence="3" id="KW-1185">Reference proteome</keyword>
<evidence type="ECO:0000313" key="2">
    <source>
        <dbReference type="EMBL" id="KAK0449083.1"/>
    </source>
</evidence>